<dbReference type="PROSITE" id="PS50885">
    <property type="entry name" value="HAMP"/>
    <property type="match status" value="1"/>
</dbReference>
<dbReference type="GO" id="GO:0005886">
    <property type="term" value="C:plasma membrane"/>
    <property type="evidence" value="ECO:0007669"/>
    <property type="project" value="UniProtKB-SubCell"/>
</dbReference>
<evidence type="ECO:0000256" key="4">
    <source>
        <dbReference type="ARBA" id="ARBA00022679"/>
    </source>
</evidence>
<dbReference type="SUPFAM" id="SSF55874">
    <property type="entry name" value="ATPase domain of HSP90 chaperone/DNA topoisomerase II/histidine kinase"/>
    <property type="match status" value="1"/>
</dbReference>
<organism evidence="14 15">
    <name type="scientific">Paenibacillus faecis</name>
    <dbReference type="NCBI Taxonomy" id="862114"/>
    <lineage>
        <taxon>Bacteria</taxon>
        <taxon>Bacillati</taxon>
        <taxon>Bacillota</taxon>
        <taxon>Bacilli</taxon>
        <taxon>Bacillales</taxon>
        <taxon>Paenibacillaceae</taxon>
        <taxon>Paenibacillus</taxon>
    </lineage>
</organism>
<dbReference type="Gene3D" id="3.30.565.10">
    <property type="entry name" value="Histidine kinase-like ATPase, C-terminal domain"/>
    <property type="match status" value="1"/>
</dbReference>
<reference evidence="14 15" key="1">
    <citation type="submission" date="2019-08" db="EMBL/GenBank/DDBJ databases">
        <title>Genome sequencing of Paenibacillus faecis DSM 23593(T).</title>
        <authorList>
            <person name="Kook J.-K."/>
            <person name="Park S.-N."/>
            <person name="Lim Y.K."/>
        </authorList>
    </citation>
    <scope>NUCLEOTIDE SEQUENCE [LARGE SCALE GENOMIC DNA]</scope>
    <source>
        <strain evidence="14 15">DSM 23593</strain>
    </source>
</reference>
<keyword evidence="6" id="KW-0547">Nucleotide-binding</keyword>
<dbReference type="PANTHER" id="PTHR34220:SF11">
    <property type="entry name" value="SENSOR PROTEIN KINASE HPTS"/>
    <property type="match status" value="1"/>
</dbReference>
<dbReference type="InterPro" id="IPR050640">
    <property type="entry name" value="Bact_2-comp_sensor_kinase"/>
</dbReference>
<evidence type="ECO:0000256" key="7">
    <source>
        <dbReference type="ARBA" id="ARBA00022777"/>
    </source>
</evidence>
<dbReference type="PANTHER" id="PTHR34220">
    <property type="entry name" value="SENSOR HISTIDINE KINASE YPDA"/>
    <property type="match status" value="1"/>
</dbReference>
<evidence type="ECO:0000256" key="1">
    <source>
        <dbReference type="ARBA" id="ARBA00004651"/>
    </source>
</evidence>
<proteinExistence type="predicted"/>
<protein>
    <submittedName>
        <fullName evidence="14">Sensor histidine kinase</fullName>
    </submittedName>
</protein>
<dbReference type="InterPro" id="IPR003660">
    <property type="entry name" value="HAMP_dom"/>
</dbReference>
<dbReference type="AlphaFoldDB" id="A0A5D0CMT2"/>
<evidence type="ECO:0000256" key="3">
    <source>
        <dbReference type="ARBA" id="ARBA00022553"/>
    </source>
</evidence>
<evidence type="ECO:0000313" key="14">
    <source>
        <dbReference type="EMBL" id="TYA10992.1"/>
    </source>
</evidence>
<evidence type="ECO:0000256" key="12">
    <source>
        <dbReference type="SAM" id="Phobius"/>
    </source>
</evidence>
<dbReference type="RefSeq" id="WP_148457193.1">
    <property type="nucleotide sequence ID" value="NZ_VSDO01000005.1"/>
</dbReference>
<evidence type="ECO:0000256" key="2">
    <source>
        <dbReference type="ARBA" id="ARBA00022475"/>
    </source>
</evidence>
<comment type="subcellular location">
    <subcellularLocation>
        <location evidence="1">Cell membrane</location>
        <topology evidence="1">Multi-pass membrane protein</topology>
    </subcellularLocation>
</comment>
<dbReference type="OrthoDB" id="9776552at2"/>
<keyword evidence="9 12" id="KW-1133">Transmembrane helix</keyword>
<dbReference type="InterPro" id="IPR003594">
    <property type="entry name" value="HATPase_dom"/>
</dbReference>
<dbReference type="CDD" id="cd06225">
    <property type="entry name" value="HAMP"/>
    <property type="match status" value="1"/>
</dbReference>
<evidence type="ECO:0000256" key="8">
    <source>
        <dbReference type="ARBA" id="ARBA00022840"/>
    </source>
</evidence>
<keyword evidence="5 12" id="KW-0812">Transmembrane</keyword>
<dbReference type="Pfam" id="PF02518">
    <property type="entry name" value="HATPase_c"/>
    <property type="match status" value="1"/>
</dbReference>
<keyword evidence="7 14" id="KW-0418">Kinase</keyword>
<dbReference type="Proteomes" id="UP000325218">
    <property type="component" value="Unassembled WGS sequence"/>
</dbReference>
<gene>
    <name evidence="14" type="ORF">FRY98_24825</name>
</gene>
<feature type="transmembrane region" description="Helical" evidence="12">
    <location>
        <begin position="306"/>
        <end position="325"/>
    </location>
</feature>
<keyword evidence="4" id="KW-0808">Transferase</keyword>
<evidence type="ECO:0000256" key="10">
    <source>
        <dbReference type="ARBA" id="ARBA00023012"/>
    </source>
</evidence>
<keyword evidence="2" id="KW-1003">Cell membrane</keyword>
<evidence type="ECO:0000256" key="9">
    <source>
        <dbReference type="ARBA" id="ARBA00022989"/>
    </source>
</evidence>
<keyword evidence="11 12" id="KW-0472">Membrane</keyword>
<keyword evidence="3" id="KW-0597">Phosphoprotein</keyword>
<dbReference type="Pfam" id="PF02743">
    <property type="entry name" value="dCache_1"/>
    <property type="match status" value="1"/>
</dbReference>
<evidence type="ECO:0000256" key="5">
    <source>
        <dbReference type="ARBA" id="ARBA00022692"/>
    </source>
</evidence>
<evidence type="ECO:0000256" key="11">
    <source>
        <dbReference type="ARBA" id="ARBA00023136"/>
    </source>
</evidence>
<evidence type="ECO:0000256" key="6">
    <source>
        <dbReference type="ARBA" id="ARBA00022741"/>
    </source>
</evidence>
<keyword evidence="8" id="KW-0067">ATP-binding</keyword>
<evidence type="ECO:0000313" key="15">
    <source>
        <dbReference type="Proteomes" id="UP000325218"/>
    </source>
</evidence>
<dbReference type="GO" id="GO:0000155">
    <property type="term" value="F:phosphorelay sensor kinase activity"/>
    <property type="evidence" value="ECO:0007669"/>
    <property type="project" value="InterPro"/>
</dbReference>
<sequence>MKNRWMHKLQKQGMFPKLFLVTLVSIVTVSLLTLAITINMSERLFIRTFSITNGKLLNQMKSNLEAYHNAVATSATMMAQNAAMRSYLSGGESDAVTLAMKTYNMTQGMKAIRSNFSAYDVGIMIVGVNGRSHTTNPWYWPVTAEDLKEHSITTKTKEHPKQIIYQLYKDETGKGLKGDPVLVASKALYEPSNGYIYGVMYVAIHDRSFQPFYANFTSEGNDVVLLNEEGEIVSSSRGDLIGLKDRGLLDKASEQEAAAGTEYGETALVNGNEVIVLSEYLPEFRFYLVNLIDKQAAIGQMVNAKAVLLTTLVIVAISLVVVFLITRKMTRSLRMLVEEMSGVPTRGFDRHIDVTASSYEVRELGNAFNFMLDELNAYVGRLVETQRQQRNAELAALQMQINPHFLYNTLASVKFLVQQGNKEKAAETINALISLLQNTISNVDSTIPVRQELDTLKHYVFINHVRYGEKIRVHYYVEPECLDVQMPKLVIQPFIENSFFHAFNQKGEGSIIIMIAAKEDRLVCEVADNGDGMDLERQDADAADEPLPAPKRKRQLFSGIGIRNVDERIKYLYGEDYGVDIVSKPGEGTTVTIALPFIKS</sequence>
<keyword evidence="15" id="KW-1185">Reference proteome</keyword>
<accession>A0A5D0CMT2</accession>
<keyword evidence="10" id="KW-0902">Two-component regulatory system</keyword>
<dbReference type="Gene3D" id="6.10.340.10">
    <property type="match status" value="1"/>
</dbReference>
<dbReference type="EMBL" id="VSDO01000005">
    <property type="protein sequence ID" value="TYA10992.1"/>
    <property type="molecule type" value="Genomic_DNA"/>
</dbReference>
<name>A0A5D0CMT2_9BACL</name>
<dbReference type="Pfam" id="PF06580">
    <property type="entry name" value="His_kinase"/>
    <property type="match status" value="1"/>
</dbReference>
<evidence type="ECO:0000259" key="13">
    <source>
        <dbReference type="PROSITE" id="PS50885"/>
    </source>
</evidence>
<dbReference type="InterPro" id="IPR010559">
    <property type="entry name" value="Sig_transdc_His_kin_internal"/>
</dbReference>
<comment type="caution">
    <text evidence="14">The sequence shown here is derived from an EMBL/GenBank/DDBJ whole genome shotgun (WGS) entry which is preliminary data.</text>
</comment>
<dbReference type="GO" id="GO:0005524">
    <property type="term" value="F:ATP binding"/>
    <property type="evidence" value="ECO:0007669"/>
    <property type="project" value="UniProtKB-KW"/>
</dbReference>
<dbReference type="InterPro" id="IPR033479">
    <property type="entry name" value="dCache_1"/>
</dbReference>
<feature type="domain" description="HAMP" evidence="13">
    <location>
        <begin position="327"/>
        <end position="380"/>
    </location>
</feature>
<dbReference type="InterPro" id="IPR036890">
    <property type="entry name" value="HATPase_C_sf"/>
</dbReference>